<dbReference type="InterPro" id="IPR036271">
    <property type="entry name" value="Tet_transcr_reg_TetR-rel_C_sf"/>
</dbReference>
<name>A0A1B2DE65_9BACL</name>
<proteinExistence type="predicted"/>
<dbReference type="SUPFAM" id="SSF46689">
    <property type="entry name" value="Homeodomain-like"/>
    <property type="match status" value="1"/>
</dbReference>
<evidence type="ECO:0000313" key="6">
    <source>
        <dbReference type="EMBL" id="ANY66007.1"/>
    </source>
</evidence>
<gene>
    <name evidence="6" type="ORF">BBD42_05680</name>
</gene>
<evidence type="ECO:0000256" key="4">
    <source>
        <dbReference type="PROSITE-ProRule" id="PRU00335"/>
    </source>
</evidence>
<organism evidence="6">
    <name type="scientific">Paenibacillus sp. BIHB 4019</name>
    <dbReference type="NCBI Taxonomy" id="1870819"/>
    <lineage>
        <taxon>Bacteria</taxon>
        <taxon>Bacillati</taxon>
        <taxon>Bacillota</taxon>
        <taxon>Bacilli</taxon>
        <taxon>Bacillales</taxon>
        <taxon>Paenibacillaceae</taxon>
        <taxon>Paenibacillus</taxon>
    </lineage>
</organism>
<dbReference type="Gene3D" id="1.10.357.10">
    <property type="entry name" value="Tetracycline Repressor, domain 2"/>
    <property type="match status" value="1"/>
</dbReference>
<dbReference type="PANTHER" id="PTHR47506:SF3">
    <property type="entry name" value="HTH-TYPE TRANSCRIPTIONAL REGULATOR LMRA"/>
    <property type="match status" value="1"/>
</dbReference>
<dbReference type="PRINTS" id="PR00455">
    <property type="entry name" value="HTHTETR"/>
</dbReference>
<dbReference type="GO" id="GO:0003677">
    <property type="term" value="F:DNA binding"/>
    <property type="evidence" value="ECO:0007669"/>
    <property type="project" value="UniProtKB-UniRule"/>
</dbReference>
<dbReference type="SUPFAM" id="SSF48498">
    <property type="entry name" value="Tetracyclin repressor-like, C-terminal domain"/>
    <property type="match status" value="1"/>
</dbReference>
<reference evidence="6" key="1">
    <citation type="submission" date="2016-08" db="EMBL/GenBank/DDBJ databases">
        <title>Complete Genome Seqeunce of Paenibacillus sp. BIHB 4019 from tea rhizoplane.</title>
        <authorList>
            <person name="Thakur R."/>
            <person name="Swarnkar M.K."/>
            <person name="Gulati A."/>
        </authorList>
    </citation>
    <scope>NUCLEOTIDE SEQUENCE [LARGE SCALE GENOMIC DNA]</scope>
    <source>
        <strain evidence="6">BIHB4019</strain>
    </source>
</reference>
<dbReference type="RefSeq" id="WP_099517380.1">
    <property type="nucleotide sequence ID" value="NZ_CP016808.1"/>
</dbReference>
<dbReference type="PROSITE" id="PS50977">
    <property type="entry name" value="HTH_TETR_2"/>
    <property type="match status" value="1"/>
</dbReference>
<dbReference type="AlphaFoldDB" id="A0A1B2DE65"/>
<protein>
    <submittedName>
        <fullName evidence="6">TetR family transcriptional regulator</fullName>
    </submittedName>
</protein>
<dbReference type="EMBL" id="CP016808">
    <property type="protein sequence ID" value="ANY66007.1"/>
    <property type="molecule type" value="Genomic_DNA"/>
</dbReference>
<evidence type="ECO:0000256" key="1">
    <source>
        <dbReference type="ARBA" id="ARBA00023015"/>
    </source>
</evidence>
<evidence type="ECO:0000256" key="3">
    <source>
        <dbReference type="ARBA" id="ARBA00023163"/>
    </source>
</evidence>
<feature type="domain" description="HTH tetR-type" evidence="5">
    <location>
        <begin position="5"/>
        <end position="65"/>
    </location>
</feature>
<accession>A0A1B2DE65</accession>
<evidence type="ECO:0000256" key="2">
    <source>
        <dbReference type="ARBA" id="ARBA00023125"/>
    </source>
</evidence>
<dbReference type="PANTHER" id="PTHR47506">
    <property type="entry name" value="TRANSCRIPTIONAL REGULATORY PROTEIN"/>
    <property type="match status" value="1"/>
</dbReference>
<dbReference type="InterPro" id="IPR001647">
    <property type="entry name" value="HTH_TetR"/>
</dbReference>
<keyword evidence="2 4" id="KW-0238">DNA-binding</keyword>
<dbReference type="Pfam" id="PF00440">
    <property type="entry name" value="TetR_N"/>
    <property type="match status" value="1"/>
</dbReference>
<sequence length="197" mass="21884">MRKGQMTKEHIIRQSAGLFNTKGYAGTSLSEIMERCNVRKGGLYNHFENKDEIALAAFDYSFMQLKSLLVDAISKKASPTDQLLEICDVYVALIEQDACEGGCPILNTAVENDDGHPLLKQKAQLAMKELMTELGNIVREGMGRQEFRSDLDVEAACSVVIGLIEGGVMMSKLFDDAKYIRHCAEQAKAYIKERIVA</sequence>
<dbReference type="Pfam" id="PF16925">
    <property type="entry name" value="TetR_C_13"/>
    <property type="match status" value="1"/>
</dbReference>
<feature type="DNA-binding region" description="H-T-H motif" evidence="4">
    <location>
        <begin position="28"/>
        <end position="47"/>
    </location>
</feature>
<keyword evidence="3" id="KW-0804">Transcription</keyword>
<dbReference type="InterPro" id="IPR011075">
    <property type="entry name" value="TetR_C"/>
</dbReference>
<dbReference type="InterPro" id="IPR009057">
    <property type="entry name" value="Homeodomain-like_sf"/>
</dbReference>
<evidence type="ECO:0000259" key="5">
    <source>
        <dbReference type="PROSITE" id="PS50977"/>
    </source>
</evidence>
<keyword evidence="1" id="KW-0805">Transcription regulation</keyword>